<feature type="transmembrane region" description="Helical" evidence="7">
    <location>
        <begin position="35"/>
        <end position="55"/>
    </location>
</feature>
<feature type="domain" description="Na+/H+ antiporter MnhB subunit-related protein" evidence="8">
    <location>
        <begin position="5"/>
        <end position="126"/>
    </location>
</feature>
<evidence type="ECO:0000256" key="1">
    <source>
        <dbReference type="ARBA" id="ARBA00004651"/>
    </source>
</evidence>
<protein>
    <submittedName>
        <fullName evidence="9">Na+/H+ antiporter subunit B</fullName>
    </submittedName>
</protein>
<name>A0A934WXY9_9BACT</name>
<evidence type="ECO:0000256" key="3">
    <source>
        <dbReference type="ARBA" id="ARBA00022475"/>
    </source>
</evidence>
<comment type="similarity">
    <text evidence="2">Belongs to the CPA3 antiporters (TC 2.A.63) subunit B family.</text>
</comment>
<dbReference type="InterPro" id="IPR007182">
    <property type="entry name" value="MnhB"/>
</dbReference>
<sequence length="137" mass="14867">MKSFILIISARVIVPVMLIFSVFLLFRGHNLPGGGFIGGLTAGAAFVLHAFAFGMESTFKALRIRPVKIIAIGLLLSFLSGVIGLVTGEGLFKGYWLDWDVSFLPKLGSPFLFDVGVYVLVMGIVMVIIFPNIQEDS</sequence>
<dbReference type="Proteomes" id="UP000611723">
    <property type="component" value="Unassembled WGS sequence"/>
</dbReference>
<keyword evidence="5 7" id="KW-1133">Transmembrane helix</keyword>
<keyword evidence="4 7" id="KW-0812">Transmembrane</keyword>
<dbReference type="NCBIfam" id="NF009163">
    <property type="entry name" value="PRK12509.1"/>
    <property type="match status" value="1"/>
</dbReference>
<dbReference type="PANTHER" id="PTHR33932">
    <property type="entry name" value="NA(+)/H(+) ANTIPORTER SUBUNIT B"/>
    <property type="match status" value="1"/>
</dbReference>
<evidence type="ECO:0000256" key="4">
    <source>
        <dbReference type="ARBA" id="ARBA00022692"/>
    </source>
</evidence>
<evidence type="ECO:0000256" key="7">
    <source>
        <dbReference type="SAM" id="Phobius"/>
    </source>
</evidence>
<comment type="caution">
    <text evidence="9">The sequence shown here is derived from an EMBL/GenBank/DDBJ whole genome shotgun (WGS) entry which is preliminary data.</text>
</comment>
<dbReference type="PANTHER" id="PTHR33932:SF4">
    <property type="entry name" value="NA(+)_H(+) ANTIPORTER SUBUNIT B"/>
    <property type="match status" value="1"/>
</dbReference>
<keyword evidence="6 7" id="KW-0472">Membrane</keyword>
<evidence type="ECO:0000313" key="9">
    <source>
        <dbReference type="EMBL" id="MBK6264962.1"/>
    </source>
</evidence>
<proteinExistence type="inferred from homology"/>
<dbReference type="EMBL" id="JAEQBW010000002">
    <property type="protein sequence ID" value="MBK6264962.1"/>
    <property type="molecule type" value="Genomic_DNA"/>
</dbReference>
<evidence type="ECO:0000313" key="10">
    <source>
        <dbReference type="Proteomes" id="UP000611723"/>
    </source>
</evidence>
<evidence type="ECO:0000259" key="8">
    <source>
        <dbReference type="Pfam" id="PF04039"/>
    </source>
</evidence>
<evidence type="ECO:0000256" key="5">
    <source>
        <dbReference type="ARBA" id="ARBA00022989"/>
    </source>
</evidence>
<organism evidence="9 10">
    <name type="scientific">Marivirga aurantiaca</name>
    <dbReference type="NCBI Taxonomy" id="2802615"/>
    <lineage>
        <taxon>Bacteria</taxon>
        <taxon>Pseudomonadati</taxon>
        <taxon>Bacteroidota</taxon>
        <taxon>Cytophagia</taxon>
        <taxon>Cytophagales</taxon>
        <taxon>Marivirgaceae</taxon>
        <taxon>Marivirga</taxon>
    </lineage>
</organism>
<dbReference type="AlphaFoldDB" id="A0A934WXY9"/>
<comment type="subcellular location">
    <subcellularLocation>
        <location evidence="1">Cell membrane</location>
        <topology evidence="1">Multi-pass membrane protein</topology>
    </subcellularLocation>
</comment>
<keyword evidence="10" id="KW-1185">Reference proteome</keyword>
<dbReference type="Pfam" id="PF04039">
    <property type="entry name" value="MnhB"/>
    <property type="match status" value="1"/>
</dbReference>
<feature type="transmembrane region" description="Helical" evidence="7">
    <location>
        <begin position="107"/>
        <end position="130"/>
    </location>
</feature>
<accession>A0A934WXY9</accession>
<gene>
    <name evidence="9" type="ORF">JKA74_07930</name>
</gene>
<dbReference type="RefSeq" id="WP_201430625.1">
    <property type="nucleotide sequence ID" value="NZ_JAEQBW010000002.1"/>
</dbReference>
<dbReference type="InterPro" id="IPR050622">
    <property type="entry name" value="CPA3_antiporter_subunitB"/>
</dbReference>
<feature type="transmembrane region" description="Helical" evidence="7">
    <location>
        <begin position="67"/>
        <end position="87"/>
    </location>
</feature>
<evidence type="ECO:0000256" key="2">
    <source>
        <dbReference type="ARBA" id="ARBA00009425"/>
    </source>
</evidence>
<feature type="transmembrane region" description="Helical" evidence="7">
    <location>
        <begin position="12"/>
        <end position="29"/>
    </location>
</feature>
<reference evidence="9" key="1">
    <citation type="submission" date="2021-01" db="EMBL/GenBank/DDBJ databases">
        <title>Marivirga aurantiaca sp. nov., isolated from intertidal surface sediments.</title>
        <authorList>
            <person name="Zhang M."/>
        </authorList>
    </citation>
    <scope>NUCLEOTIDE SEQUENCE</scope>
    <source>
        <strain evidence="9">S37H4</strain>
    </source>
</reference>
<dbReference type="GO" id="GO:0005886">
    <property type="term" value="C:plasma membrane"/>
    <property type="evidence" value="ECO:0007669"/>
    <property type="project" value="UniProtKB-SubCell"/>
</dbReference>
<keyword evidence="3" id="KW-1003">Cell membrane</keyword>
<evidence type="ECO:0000256" key="6">
    <source>
        <dbReference type="ARBA" id="ARBA00023136"/>
    </source>
</evidence>